<name>A0A397TWQ8_9GLOM</name>
<dbReference type="PANTHER" id="PTHR11787:SF8">
    <property type="entry name" value="RAB GDP DISSOCIATION INHIBITOR"/>
    <property type="match status" value="1"/>
</dbReference>
<comment type="similarity">
    <text evidence="1">Belongs to the Rab GDI family.</text>
</comment>
<dbReference type="EMBL" id="QKWP01003569">
    <property type="protein sequence ID" value="RIB00829.1"/>
    <property type="molecule type" value="Genomic_DNA"/>
</dbReference>
<dbReference type="AlphaFoldDB" id="A0A397TWQ8"/>
<dbReference type="PANTHER" id="PTHR11787">
    <property type="entry name" value="RAB GDP-DISSOCIATION INHIBITOR"/>
    <property type="match status" value="1"/>
</dbReference>
<dbReference type="GO" id="GO:0005093">
    <property type="term" value="F:Rab GDP-dissociation inhibitor activity"/>
    <property type="evidence" value="ECO:0007669"/>
    <property type="project" value="TreeGrafter"/>
</dbReference>
<protein>
    <submittedName>
        <fullName evidence="2">GDP dissociation inhibitor-domain-containing protein</fullName>
    </submittedName>
</protein>
<evidence type="ECO:0000256" key="1">
    <source>
        <dbReference type="ARBA" id="ARBA00005593"/>
    </source>
</evidence>
<dbReference type="Pfam" id="PF00996">
    <property type="entry name" value="GDI"/>
    <property type="match status" value="1"/>
</dbReference>
<keyword evidence="3" id="KW-1185">Reference proteome</keyword>
<proteinExistence type="inferred from homology"/>
<dbReference type="GO" id="GO:0007264">
    <property type="term" value="P:small GTPase-mediated signal transduction"/>
    <property type="evidence" value="ECO:0007669"/>
    <property type="project" value="InterPro"/>
</dbReference>
<organism evidence="2 3">
    <name type="scientific">Gigaspora rosea</name>
    <dbReference type="NCBI Taxonomy" id="44941"/>
    <lineage>
        <taxon>Eukaryota</taxon>
        <taxon>Fungi</taxon>
        <taxon>Fungi incertae sedis</taxon>
        <taxon>Mucoromycota</taxon>
        <taxon>Glomeromycotina</taxon>
        <taxon>Glomeromycetes</taxon>
        <taxon>Diversisporales</taxon>
        <taxon>Gigasporaceae</taxon>
        <taxon>Gigaspora</taxon>
    </lineage>
</organism>
<gene>
    <name evidence="2" type="ORF">C2G38_2256482</name>
</gene>
<reference evidence="2 3" key="1">
    <citation type="submission" date="2018-06" db="EMBL/GenBank/DDBJ databases">
        <title>Comparative genomics reveals the genomic features of Rhizophagus irregularis, R. cerebriforme, R. diaphanum and Gigaspora rosea, and their symbiotic lifestyle signature.</title>
        <authorList>
            <person name="Morin E."/>
            <person name="San Clemente H."/>
            <person name="Chen E.C.H."/>
            <person name="De La Providencia I."/>
            <person name="Hainaut M."/>
            <person name="Kuo A."/>
            <person name="Kohler A."/>
            <person name="Murat C."/>
            <person name="Tang N."/>
            <person name="Roy S."/>
            <person name="Loubradou J."/>
            <person name="Henrissat B."/>
            <person name="Grigoriev I.V."/>
            <person name="Corradi N."/>
            <person name="Roux C."/>
            <person name="Martin F.M."/>
        </authorList>
    </citation>
    <scope>NUCLEOTIDE SEQUENCE [LARGE SCALE GENOMIC DNA]</scope>
    <source>
        <strain evidence="2 3">DAOM 194757</strain>
    </source>
</reference>
<dbReference type="Gene3D" id="1.10.405.10">
    <property type="entry name" value="Guanine Nucleotide Dissociation Inhibitor, domain 1"/>
    <property type="match status" value="1"/>
</dbReference>
<evidence type="ECO:0000313" key="2">
    <source>
        <dbReference type="EMBL" id="RIB00829.1"/>
    </source>
</evidence>
<evidence type="ECO:0000313" key="3">
    <source>
        <dbReference type="Proteomes" id="UP000266673"/>
    </source>
</evidence>
<dbReference type="GO" id="GO:0016192">
    <property type="term" value="P:vesicle-mediated transport"/>
    <property type="evidence" value="ECO:0007669"/>
    <property type="project" value="TreeGrafter"/>
</dbReference>
<dbReference type="Proteomes" id="UP000266673">
    <property type="component" value="Unassembled WGS sequence"/>
</dbReference>
<sequence length="166" mass="19023">MANGELVRILIHTDVTRYLELKQISGSYVYREGQISKVPASEMEALRSDLMGMFEKRRAKKFFEYMQNWREDDPSTHQDNNIFITHFAITTYCRTCICLPISISKAQIGQYIILIPVEETELLALNDSTSVYNNQIGFSKASDLLLNASDLTPNKRNKKSDTSEDD</sequence>
<comment type="caution">
    <text evidence="2">The sequence shown here is derived from an EMBL/GenBank/DDBJ whole genome shotgun (WGS) entry which is preliminary data.</text>
</comment>
<dbReference type="SUPFAM" id="SSF51905">
    <property type="entry name" value="FAD/NAD(P)-binding domain"/>
    <property type="match status" value="1"/>
</dbReference>
<dbReference type="OrthoDB" id="9446342at2759"/>
<accession>A0A397TWQ8</accession>
<dbReference type="PRINTS" id="PR00891">
    <property type="entry name" value="RABGDIREP"/>
</dbReference>
<dbReference type="InterPro" id="IPR018203">
    <property type="entry name" value="GDP_dissociation_inhibitor"/>
</dbReference>
<dbReference type="GO" id="GO:0005737">
    <property type="term" value="C:cytoplasm"/>
    <property type="evidence" value="ECO:0007669"/>
    <property type="project" value="TreeGrafter"/>
</dbReference>
<dbReference type="STRING" id="44941.A0A397TWQ8"/>
<dbReference type="InterPro" id="IPR036188">
    <property type="entry name" value="FAD/NAD-bd_sf"/>
</dbReference>